<evidence type="ECO:0000256" key="4">
    <source>
        <dbReference type="ARBA" id="ARBA00022679"/>
    </source>
</evidence>
<keyword evidence="11" id="KW-1185">Reference proteome</keyword>
<keyword evidence="7 8" id="KW-0472">Membrane</keyword>
<comment type="caution">
    <text evidence="10">The sequence shown here is derived from an EMBL/GenBank/DDBJ whole genome shotgun (WGS) entry which is preliminary data.</text>
</comment>
<feature type="transmembrane region" description="Helical" evidence="8">
    <location>
        <begin position="234"/>
        <end position="253"/>
    </location>
</feature>
<evidence type="ECO:0000256" key="1">
    <source>
        <dbReference type="ARBA" id="ARBA00004651"/>
    </source>
</evidence>
<accession>A0ABV6Z5L6</accession>
<feature type="transmembrane region" description="Helical" evidence="8">
    <location>
        <begin position="288"/>
        <end position="309"/>
    </location>
</feature>
<keyword evidence="5 8" id="KW-0812">Transmembrane</keyword>
<dbReference type="EMBL" id="JBHPBY010000567">
    <property type="protein sequence ID" value="MFC1853666.1"/>
    <property type="molecule type" value="Genomic_DNA"/>
</dbReference>
<evidence type="ECO:0000256" key="7">
    <source>
        <dbReference type="ARBA" id="ARBA00023136"/>
    </source>
</evidence>
<evidence type="ECO:0000256" key="3">
    <source>
        <dbReference type="ARBA" id="ARBA00022676"/>
    </source>
</evidence>
<dbReference type="Pfam" id="PF13231">
    <property type="entry name" value="PMT_2"/>
    <property type="match status" value="1"/>
</dbReference>
<evidence type="ECO:0000256" key="6">
    <source>
        <dbReference type="ARBA" id="ARBA00022989"/>
    </source>
</evidence>
<gene>
    <name evidence="10" type="ORF">ACFL27_26075</name>
</gene>
<evidence type="ECO:0000256" key="5">
    <source>
        <dbReference type="ARBA" id="ARBA00022692"/>
    </source>
</evidence>
<comment type="subcellular location">
    <subcellularLocation>
        <location evidence="1">Cell membrane</location>
        <topology evidence="1">Multi-pass membrane protein</topology>
    </subcellularLocation>
</comment>
<keyword evidence="2" id="KW-1003">Cell membrane</keyword>
<feature type="transmembrane region" description="Helical" evidence="8">
    <location>
        <begin position="259"/>
        <end position="276"/>
    </location>
</feature>
<protein>
    <submittedName>
        <fullName evidence="10">Glycosyltransferase family 39 protein</fullName>
        <ecNumber evidence="10">2.4.-.-</ecNumber>
    </submittedName>
</protein>
<dbReference type="Proteomes" id="UP001594351">
    <property type="component" value="Unassembled WGS sequence"/>
</dbReference>
<dbReference type="PANTHER" id="PTHR33908:SF11">
    <property type="entry name" value="MEMBRANE PROTEIN"/>
    <property type="match status" value="1"/>
</dbReference>
<evidence type="ECO:0000313" key="11">
    <source>
        <dbReference type="Proteomes" id="UP001594351"/>
    </source>
</evidence>
<feature type="transmembrane region" description="Helical" evidence="8">
    <location>
        <begin position="131"/>
        <end position="147"/>
    </location>
</feature>
<evidence type="ECO:0000259" key="9">
    <source>
        <dbReference type="Pfam" id="PF13231"/>
    </source>
</evidence>
<feature type="transmembrane region" description="Helical" evidence="8">
    <location>
        <begin position="109"/>
        <end position="125"/>
    </location>
</feature>
<feature type="transmembrane region" description="Helical" evidence="8">
    <location>
        <begin position="195"/>
        <end position="213"/>
    </location>
</feature>
<feature type="transmembrane region" description="Helical" evidence="8">
    <location>
        <begin position="315"/>
        <end position="332"/>
    </location>
</feature>
<feature type="transmembrane region" description="Helical" evidence="8">
    <location>
        <begin position="339"/>
        <end position="358"/>
    </location>
</feature>
<dbReference type="PANTHER" id="PTHR33908">
    <property type="entry name" value="MANNOSYLTRANSFERASE YKCB-RELATED"/>
    <property type="match status" value="1"/>
</dbReference>
<keyword evidence="3 10" id="KW-0328">Glycosyltransferase</keyword>
<evidence type="ECO:0000313" key="10">
    <source>
        <dbReference type="EMBL" id="MFC1853666.1"/>
    </source>
</evidence>
<name>A0ABV6Z5L6_UNCC1</name>
<keyword evidence="6 8" id="KW-1133">Transmembrane helix</keyword>
<feature type="transmembrane region" description="Helical" evidence="8">
    <location>
        <begin position="79"/>
        <end position="100"/>
    </location>
</feature>
<proteinExistence type="predicted"/>
<dbReference type="EC" id="2.4.-.-" evidence="10"/>
<organism evidence="10 11">
    <name type="scientific">candidate division CSSED10-310 bacterium</name>
    <dbReference type="NCBI Taxonomy" id="2855610"/>
    <lineage>
        <taxon>Bacteria</taxon>
        <taxon>Bacteria division CSSED10-310</taxon>
    </lineage>
</organism>
<evidence type="ECO:0000256" key="8">
    <source>
        <dbReference type="SAM" id="Phobius"/>
    </source>
</evidence>
<feature type="domain" description="Glycosyltransferase RgtA/B/C/D-like" evidence="9">
    <location>
        <begin position="60"/>
        <end position="201"/>
    </location>
</feature>
<keyword evidence="4 10" id="KW-0808">Transferase</keyword>
<sequence>MDRYKLLIVVFLALLLRLPALLLLSMTGDEISTVYQASFSFRFTLSRLAFMDVAGGDIAPPLYYIILNRFLALFPFTVWATRLLSVAFDLVTIIAAYFLVQQEDTRETALYSALFIACSPFQIWYGTEIRMYALIPLFTVLSTFSLVKFMRQGKGIYLLYYWFCATLGMYTQYYFALLIGAHFLVGLWTIQRPKIVPFLGAFGAIGLSFLPWLKPFFIDLSILKTQSFLVPESSPLAFFYLLVKLFFFGNRFFVLTYPLIYGGGVLIIVVLFCLYLQKFRSVNPAIKIISLICIAAIGFLSIIFLVKPLALRPHATIFLLPLLLITTAYLTVQARKYGILLRLSIFIMWGMILLLYNYNPLFSKPRVQEGAEIIIELNQQKNPVVNLPLQIPCPRDIVPGSFKLWEFYLQNRCPLFFVQGETASDLFDSLKRHLNDSPNFILVYFQHFQPPVFYTDLIKKIEGEFRAVNKIVLESKVDTFPIVIIFYEKIKAEQHHRSGQSTAGKVK</sequence>
<dbReference type="GO" id="GO:0016757">
    <property type="term" value="F:glycosyltransferase activity"/>
    <property type="evidence" value="ECO:0007669"/>
    <property type="project" value="UniProtKB-KW"/>
</dbReference>
<dbReference type="InterPro" id="IPR038731">
    <property type="entry name" value="RgtA/B/C-like"/>
</dbReference>
<evidence type="ECO:0000256" key="2">
    <source>
        <dbReference type="ARBA" id="ARBA00022475"/>
    </source>
</evidence>
<feature type="transmembrane region" description="Helical" evidence="8">
    <location>
        <begin position="159"/>
        <end position="183"/>
    </location>
</feature>
<reference evidence="10 11" key="1">
    <citation type="submission" date="2024-09" db="EMBL/GenBank/DDBJ databases">
        <title>Laminarin stimulates single cell rates of sulfate reduction while oxygen inhibits transcriptomic activity in coastal marine sediment.</title>
        <authorList>
            <person name="Lindsay M."/>
            <person name="Orcutt B."/>
            <person name="Emerson D."/>
            <person name="Stepanauskas R."/>
            <person name="D'Angelo T."/>
        </authorList>
    </citation>
    <scope>NUCLEOTIDE SEQUENCE [LARGE SCALE GENOMIC DNA]</scope>
    <source>
        <strain evidence="10">SAG AM-311-K15</strain>
    </source>
</reference>
<dbReference type="InterPro" id="IPR050297">
    <property type="entry name" value="LipidA_mod_glycosyltrf_83"/>
</dbReference>